<feature type="domain" description="Knr4/Smi1-like" evidence="2">
    <location>
        <begin position="57"/>
        <end position="180"/>
    </location>
</feature>
<dbReference type="SMART" id="SM00860">
    <property type="entry name" value="SMI1_KNR4"/>
    <property type="match status" value="1"/>
</dbReference>
<name>A0A0M7ANT1_9HYPH</name>
<dbReference type="Proteomes" id="UP000049983">
    <property type="component" value="Unassembled WGS sequence"/>
</dbReference>
<dbReference type="InterPro" id="IPR037883">
    <property type="entry name" value="Knr4/Smi1-like_sf"/>
</dbReference>
<evidence type="ECO:0000313" key="3">
    <source>
        <dbReference type="EMBL" id="CTQ75274.1"/>
    </source>
</evidence>
<dbReference type="EMBL" id="CXWC01000012">
    <property type="protein sequence ID" value="CTQ75274.1"/>
    <property type="molecule type" value="Genomic_DNA"/>
</dbReference>
<accession>A0A0M7ANT1</accession>
<proteinExistence type="predicted"/>
<gene>
    <name evidence="3" type="ORF">LA5096_04297</name>
</gene>
<feature type="region of interest" description="Disordered" evidence="1">
    <location>
        <begin position="191"/>
        <end position="223"/>
    </location>
</feature>
<organism evidence="3 4">
    <name type="scientific">Roseibium album</name>
    <dbReference type="NCBI Taxonomy" id="311410"/>
    <lineage>
        <taxon>Bacteria</taxon>
        <taxon>Pseudomonadati</taxon>
        <taxon>Pseudomonadota</taxon>
        <taxon>Alphaproteobacteria</taxon>
        <taxon>Hyphomicrobiales</taxon>
        <taxon>Stappiaceae</taxon>
        <taxon>Roseibium</taxon>
    </lineage>
</organism>
<reference evidence="4" key="1">
    <citation type="submission" date="2015-07" db="EMBL/GenBank/DDBJ databases">
        <authorList>
            <person name="Rodrigo-Torres Lidia"/>
            <person name="Arahal R.David."/>
        </authorList>
    </citation>
    <scope>NUCLEOTIDE SEQUENCE [LARGE SCALE GENOMIC DNA]</scope>
    <source>
        <strain evidence="4">CECT 5096</strain>
    </source>
</reference>
<feature type="compositionally biased region" description="Basic and acidic residues" evidence="1">
    <location>
        <begin position="212"/>
        <end position="223"/>
    </location>
</feature>
<sequence length="240" mass="26887">MAPLKDEKVAKVIQDLAQEIRSRWDRLGYLETDNGAFATGHIPNVAPHAYLCRFYAGLSDAGLDDAEAESERYLPQPYRDFLRSFNGGSIMGISLNGATGGQNVWAAEGIGQPISIRYQNVFYTRPEFIPESHFGLGAMNGPRYSQGHLYLTSVGEVELINSDHDLVAMRWPSLTEFLNQEIARQLSRYDNEGQETGEVTRLPGNTDNWEALGKETSDRRKKENTVLHKTLSKLSAFCKK</sequence>
<dbReference type="AlphaFoldDB" id="A0A0M7ANT1"/>
<evidence type="ECO:0000313" key="4">
    <source>
        <dbReference type="Proteomes" id="UP000049983"/>
    </source>
</evidence>
<keyword evidence="4" id="KW-1185">Reference proteome</keyword>
<dbReference type="InterPro" id="IPR018958">
    <property type="entry name" value="Knr4/Smi1-like_dom"/>
</dbReference>
<evidence type="ECO:0000256" key="1">
    <source>
        <dbReference type="SAM" id="MobiDB-lite"/>
    </source>
</evidence>
<dbReference type="SUPFAM" id="SSF160631">
    <property type="entry name" value="SMI1/KNR4-like"/>
    <property type="match status" value="1"/>
</dbReference>
<protein>
    <recommendedName>
        <fullName evidence="2">Knr4/Smi1-like domain-containing protein</fullName>
    </recommendedName>
</protein>
<evidence type="ECO:0000259" key="2">
    <source>
        <dbReference type="SMART" id="SM00860"/>
    </source>
</evidence>
<dbReference type="STRING" id="311410.LA5095_04406"/>
<dbReference type="Gene3D" id="3.40.1580.10">
    <property type="entry name" value="SMI1/KNR4-like"/>
    <property type="match status" value="1"/>
</dbReference>
<dbReference type="Pfam" id="PF09346">
    <property type="entry name" value="SMI1_KNR4"/>
    <property type="match status" value="1"/>
</dbReference>